<evidence type="ECO:0000313" key="4">
    <source>
        <dbReference type="Proteomes" id="UP000027583"/>
    </source>
</evidence>
<dbReference type="AlphaFoldDB" id="A0A060QIA9"/>
<sequence>MRHPIQTLLLSFSTCVGLSACTFPEAGPSVHAIEQTPNVNIVPATRQVVDILAQAADVKRANRLASARSAIRGDGAPTHDHRLGIGDTVHVSLWIFSQGAGQEGDVSSAPGPSVTDIGTFAIASDGTISLPYVHKVHIIGMSVPDAQETLTKAYTRLGTMQNPAVALTSGPASGTSADADGIIVTGATGRPTILPWNAGGVTMARALTTAMGDGTTVFSARNNASGDHADAWVSVTRNSINIARLPMLEALEQDIPLKPGDHLIVRHDANVRVTMLGGGITRNTLLGFSESPTLIQVIAAAEGLNVATANDREIFVLRRAAPGLTPKLYTIPMDSGEGLITAQRFPIEDEDVVYVGEAPIVPVERVINTFLQLGLIAAVAR</sequence>
<proteinExistence type="predicted"/>
<gene>
    <name evidence="3" type="ORF">ASAP_2393</name>
</gene>
<protein>
    <recommendedName>
        <fullName evidence="2">Polysaccharide export protein N-terminal domain-containing protein</fullName>
    </recommendedName>
</protein>
<comment type="caution">
    <text evidence="3">The sequence shown here is derived from an EMBL/GenBank/DDBJ whole genome shotgun (WGS) entry which is preliminary data.</text>
</comment>
<organism evidence="3 4">
    <name type="scientific">Asaia bogorensis</name>
    <dbReference type="NCBI Taxonomy" id="91915"/>
    <lineage>
        <taxon>Bacteria</taxon>
        <taxon>Pseudomonadati</taxon>
        <taxon>Pseudomonadota</taxon>
        <taxon>Alphaproteobacteria</taxon>
        <taxon>Acetobacterales</taxon>
        <taxon>Acetobacteraceae</taxon>
        <taxon>Asaia</taxon>
    </lineage>
</organism>
<dbReference type="Gene3D" id="3.10.560.10">
    <property type="entry name" value="Outer membrane lipoprotein wza domain like"/>
    <property type="match status" value="2"/>
</dbReference>
<name>A0A060QIA9_9PROT</name>
<dbReference type="Gene3D" id="3.30.1950.10">
    <property type="entry name" value="wza like domain"/>
    <property type="match status" value="1"/>
</dbReference>
<dbReference type="eggNOG" id="COG1596">
    <property type="taxonomic scope" value="Bacteria"/>
</dbReference>
<evidence type="ECO:0000256" key="1">
    <source>
        <dbReference type="ARBA" id="ARBA00022729"/>
    </source>
</evidence>
<reference evidence="3 4" key="2">
    <citation type="journal article" date="2014" name="PLoS ONE">
        <title>Evolution of mitochondria reconstructed from the energy metabolism of living bacteria.</title>
        <authorList>
            <person name="Degli Esposti M."/>
            <person name="Chouaia B."/>
            <person name="Comandatore F."/>
            <person name="Crotti E."/>
            <person name="Sassera D."/>
            <person name="Lievens P.M."/>
            <person name="Daffonchio D."/>
            <person name="Bandi C."/>
        </authorList>
    </citation>
    <scope>NUCLEOTIDE SEQUENCE [LARGE SCALE GENOMIC DNA]</scope>
    <source>
        <strain evidence="3 4">SF2.1</strain>
    </source>
</reference>
<dbReference type="Proteomes" id="UP000027583">
    <property type="component" value="Unassembled WGS sequence"/>
</dbReference>
<accession>A0A060QIA9</accession>
<dbReference type="PANTHER" id="PTHR33619">
    <property type="entry name" value="POLYSACCHARIDE EXPORT PROTEIN GFCE-RELATED"/>
    <property type="match status" value="1"/>
</dbReference>
<reference evidence="3 4" key="1">
    <citation type="journal article" date="2014" name="Genome Biol. Evol.">
        <title>Acetic acid bacteria genomes reveal functional traits for adaptation to life in insect guts.</title>
        <authorList>
            <person name="Chouaia B."/>
            <person name="Gaiarsa S."/>
            <person name="Crotti E."/>
            <person name="Comandatore F."/>
            <person name="Degli Esposti M."/>
            <person name="Ricci I."/>
            <person name="Alma A."/>
            <person name="Favia G."/>
            <person name="Bandi C."/>
            <person name="Daffonchio D."/>
        </authorList>
    </citation>
    <scope>NUCLEOTIDE SEQUENCE [LARGE SCALE GENOMIC DNA]</scope>
    <source>
        <strain evidence="3 4">SF2.1</strain>
    </source>
</reference>
<dbReference type="InterPro" id="IPR049712">
    <property type="entry name" value="Poly_export"/>
</dbReference>
<dbReference type="Pfam" id="PF02563">
    <property type="entry name" value="Poly_export"/>
    <property type="match status" value="1"/>
</dbReference>
<dbReference type="GO" id="GO:0015159">
    <property type="term" value="F:polysaccharide transmembrane transporter activity"/>
    <property type="evidence" value="ECO:0007669"/>
    <property type="project" value="InterPro"/>
</dbReference>
<dbReference type="PANTHER" id="PTHR33619:SF3">
    <property type="entry name" value="POLYSACCHARIDE EXPORT PROTEIN GFCE-RELATED"/>
    <property type="match status" value="1"/>
</dbReference>
<dbReference type="InterPro" id="IPR003715">
    <property type="entry name" value="Poly_export_N"/>
</dbReference>
<dbReference type="PROSITE" id="PS51257">
    <property type="entry name" value="PROKAR_LIPOPROTEIN"/>
    <property type="match status" value="1"/>
</dbReference>
<evidence type="ECO:0000259" key="2">
    <source>
        <dbReference type="Pfam" id="PF02563"/>
    </source>
</evidence>
<evidence type="ECO:0000313" key="3">
    <source>
        <dbReference type="EMBL" id="CDG40438.1"/>
    </source>
</evidence>
<dbReference type="EMBL" id="CBLX010000017">
    <property type="protein sequence ID" value="CDG40438.1"/>
    <property type="molecule type" value="Genomic_DNA"/>
</dbReference>
<feature type="domain" description="Polysaccharide export protein N-terminal" evidence="2">
    <location>
        <begin position="77"/>
        <end position="167"/>
    </location>
</feature>
<keyword evidence="1" id="KW-0732">Signal</keyword>